<evidence type="ECO:0000256" key="7">
    <source>
        <dbReference type="ARBA" id="ARBA00022490"/>
    </source>
</evidence>
<dbReference type="InterPro" id="IPR006063">
    <property type="entry name" value="HisA_bact_arch"/>
</dbReference>
<comment type="pathway">
    <text evidence="3 12 14">Amino-acid biosynthesis; L-histidine biosynthesis; L-histidine from 5-phospho-alpha-D-ribose 1-diphosphate: step 4/9.</text>
</comment>
<evidence type="ECO:0000256" key="12">
    <source>
        <dbReference type="HAMAP-Rule" id="MF_01014"/>
    </source>
</evidence>
<dbReference type="UniPathway" id="UPA00031">
    <property type="reaction ID" value="UER00009"/>
</dbReference>
<keyword evidence="9 12" id="KW-0368">Histidine biosynthesis</keyword>
<dbReference type="InterPro" id="IPR011060">
    <property type="entry name" value="RibuloseP-bd_barrel"/>
</dbReference>
<dbReference type="eggNOG" id="COG0106">
    <property type="taxonomic scope" value="Bacteria"/>
</dbReference>
<evidence type="ECO:0000256" key="10">
    <source>
        <dbReference type="ARBA" id="ARBA00023235"/>
    </source>
</evidence>
<evidence type="ECO:0000256" key="6">
    <source>
        <dbReference type="ARBA" id="ARBA00018464"/>
    </source>
</evidence>
<dbReference type="PANTHER" id="PTHR43090">
    <property type="entry name" value="1-(5-PHOSPHORIBOSYL)-5-[(5-PHOSPHORIBOSYLAMINO)METHYLIDENEAMINO] IMIDAZOLE-4-CARBOXAMIDE ISOMERASE"/>
    <property type="match status" value="1"/>
</dbReference>
<dbReference type="InterPro" id="IPR023016">
    <property type="entry name" value="HisA/PriA"/>
</dbReference>
<dbReference type="GO" id="GO:0005737">
    <property type="term" value="C:cytoplasm"/>
    <property type="evidence" value="ECO:0007669"/>
    <property type="project" value="UniProtKB-SubCell"/>
</dbReference>
<comment type="catalytic activity">
    <reaction evidence="1 12 14">
        <text>1-(5-phospho-beta-D-ribosyl)-5-[(5-phospho-beta-D-ribosylamino)methylideneamino]imidazole-4-carboxamide = 5-[(5-phospho-1-deoxy-D-ribulos-1-ylimino)methylamino]-1-(5-phospho-beta-D-ribosyl)imidazole-4-carboxamide</text>
        <dbReference type="Rhea" id="RHEA:15469"/>
        <dbReference type="ChEBI" id="CHEBI:58435"/>
        <dbReference type="ChEBI" id="CHEBI:58525"/>
        <dbReference type="EC" id="5.3.1.16"/>
    </reaction>
</comment>
<dbReference type="HAMAP" id="MF_01014">
    <property type="entry name" value="HisA"/>
    <property type="match status" value="1"/>
</dbReference>
<keyword evidence="7 12" id="KW-0963">Cytoplasm</keyword>
<sequence>MLVIPAIDLKGGCCVRLVEGKATLEVVYSSDPVEVALGFEAAGAKWLHVVDLDGAFRGEPANLDAIAAIIRAVGIPVQVGGGIRSRETAEKIFALGAARIILGTAAVMEKELLKELLDSFGKDRVAVSVDAREGKVAVKGWEEVTLVDALTFGRELRSLGVTWVIFTDIKRDGTLKGPNVVAVAEFARSIPGLRVIVSGGVSRLEDLLKLKKLAPLGVEGVIVGKALYDGRIDLKEALRLVEAEGNGG</sequence>
<dbReference type="STRING" id="429009.Adeg_0316"/>
<reference evidence="15 16" key="1">
    <citation type="submission" date="2009-10" db="EMBL/GenBank/DDBJ databases">
        <title>Complete sequence of chromosome of Ammonifex degensii KC4.</title>
        <authorList>
            <consortium name="US DOE Joint Genome Institute"/>
            <person name="Kerfeld C."/>
            <person name="Goodner B."/>
            <person name="Huber H."/>
            <person name="Stetter K."/>
            <person name="Lucas S."/>
            <person name="Copeland A."/>
            <person name="Lapidus A."/>
            <person name="Glavina del Rio T."/>
            <person name="Dalin E."/>
            <person name="Tice H."/>
            <person name="Bruce D."/>
            <person name="Goodwin L."/>
            <person name="Pitluck S."/>
            <person name="Saunders E."/>
            <person name="Brettin T."/>
            <person name="Detter J.C."/>
            <person name="Han C."/>
            <person name="Larimer F."/>
            <person name="Land M."/>
            <person name="Hauser L."/>
            <person name="Kyrpides N."/>
            <person name="Ovchinnikova G."/>
            <person name="Richardson P."/>
        </authorList>
    </citation>
    <scope>NUCLEOTIDE SEQUENCE [LARGE SCALE GENOMIC DNA]</scope>
    <source>
        <strain evidence="16">DSM 10501 / KC4</strain>
    </source>
</reference>
<feature type="active site" description="Proton donor" evidence="12">
    <location>
        <position position="130"/>
    </location>
</feature>
<dbReference type="AlphaFoldDB" id="C9RB52"/>
<dbReference type="OrthoDB" id="9807749at2"/>
<evidence type="ECO:0000313" key="16">
    <source>
        <dbReference type="Proteomes" id="UP000002620"/>
    </source>
</evidence>
<evidence type="ECO:0000256" key="11">
    <source>
        <dbReference type="ARBA" id="ARBA00030547"/>
    </source>
</evidence>
<dbReference type="GO" id="GO:0000162">
    <property type="term" value="P:L-tryptophan biosynthetic process"/>
    <property type="evidence" value="ECO:0007669"/>
    <property type="project" value="TreeGrafter"/>
</dbReference>
<evidence type="ECO:0000256" key="14">
    <source>
        <dbReference type="RuleBase" id="RU003658"/>
    </source>
</evidence>
<keyword evidence="16" id="KW-1185">Reference proteome</keyword>
<organism evidence="15 16">
    <name type="scientific">Ammonifex degensii (strain DSM 10501 / KC4)</name>
    <dbReference type="NCBI Taxonomy" id="429009"/>
    <lineage>
        <taxon>Bacteria</taxon>
        <taxon>Bacillati</taxon>
        <taxon>Bacillota</taxon>
        <taxon>Clostridia</taxon>
        <taxon>Thermoanaerobacterales</taxon>
        <taxon>Thermoanaerobacteraceae</taxon>
        <taxon>Ammonifex</taxon>
    </lineage>
</organism>
<dbReference type="Gene3D" id="3.20.20.70">
    <property type="entry name" value="Aldolase class I"/>
    <property type="match status" value="1"/>
</dbReference>
<dbReference type="PANTHER" id="PTHR43090:SF2">
    <property type="entry name" value="1-(5-PHOSPHORIBOSYL)-5-[(5-PHOSPHORIBOSYLAMINO)METHYLIDENEAMINO] IMIDAZOLE-4-CARBOXAMIDE ISOMERASE"/>
    <property type="match status" value="1"/>
</dbReference>
<dbReference type="InterPro" id="IPR013785">
    <property type="entry name" value="Aldolase_TIM"/>
</dbReference>
<comment type="similarity">
    <text evidence="4 12 13">Belongs to the HisA/HisF family.</text>
</comment>
<protein>
    <recommendedName>
        <fullName evidence="6 12">1-(5-phosphoribosyl)-5-[(5-phosphoribosylamino)methylideneamino] imidazole-4-carboxamide isomerase</fullName>
        <ecNumber evidence="5 12">5.3.1.16</ecNumber>
    </recommendedName>
    <alternativeName>
        <fullName evidence="11 12">Phosphoribosylformimino-5-aminoimidazole carboxamide ribotide isomerase</fullName>
    </alternativeName>
</protein>
<dbReference type="SUPFAM" id="SSF51366">
    <property type="entry name" value="Ribulose-phoshate binding barrel"/>
    <property type="match status" value="1"/>
</dbReference>
<proteinExistence type="inferred from homology"/>
<evidence type="ECO:0000256" key="13">
    <source>
        <dbReference type="RuleBase" id="RU003657"/>
    </source>
</evidence>
<keyword evidence="8 12" id="KW-0028">Amino-acid biosynthesis</keyword>
<dbReference type="Pfam" id="PF00977">
    <property type="entry name" value="His_biosynth"/>
    <property type="match status" value="1"/>
</dbReference>
<dbReference type="InterPro" id="IPR044524">
    <property type="entry name" value="Isoase_HisA-like"/>
</dbReference>
<comment type="subcellular location">
    <subcellularLocation>
        <location evidence="2 12 14">Cytoplasm</location>
    </subcellularLocation>
</comment>
<evidence type="ECO:0000256" key="8">
    <source>
        <dbReference type="ARBA" id="ARBA00022605"/>
    </source>
</evidence>
<dbReference type="InterPro" id="IPR006062">
    <property type="entry name" value="His_biosynth"/>
</dbReference>
<evidence type="ECO:0000256" key="4">
    <source>
        <dbReference type="ARBA" id="ARBA00009667"/>
    </source>
</evidence>
<evidence type="ECO:0000256" key="5">
    <source>
        <dbReference type="ARBA" id="ARBA00012550"/>
    </source>
</evidence>
<gene>
    <name evidence="12" type="primary">hisA</name>
    <name evidence="15" type="ordered locus">Adeg_0316</name>
</gene>
<dbReference type="GO" id="GO:0000105">
    <property type="term" value="P:L-histidine biosynthetic process"/>
    <property type="evidence" value="ECO:0007669"/>
    <property type="project" value="UniProtKB-UniRule"/>
</dbReference>
<name>C9RB52_AMMDK</name>
<evidence type="ECO:0000256" key="9">
    <source>
        <dbReference type="ARBA" id="ARBA00023102"/>
    </source>
</evidence>
<dbReference type="RefSeq" id="WP_015738357.1">
    <property type="nucleotide sequence ID" value="NC_013385.1"/>
</dbReference>
<dbReference type="NCBIfam" id="TIGR00007">
    <property type="entry name" value="1-(5-phosphoribosyl)-5-[(5-phosphoribosylamino)methylideneamino]imidazole-4-carboxamide isomerase"/>
    <property type="match status" value="1"/>
</dbReference>
<dbReference type="CDD" id="cd04732">
    <property type="entry name" value="HisA"/>
    <property type="match status" value="1"/>
</dbReference>
<dbReference type="KEGG" id="adg:Adeg_0316"/>
<dbReference type="FunFam" id="3.20.20.70:FF:000009">
    <property type="entry name" value="1-(5-phosphoribosyl)-5-[(5-phosphoribosylamino)methylideneamino] imidazole-4-carboxamide isomerase"/>
    <property type="match status" value="1"/>
</dbReference>
<evidence type="ECO:0000256" key="2">
    <source>
        <dbReference type="ARBA" id="ARBA00004496"/>
    </source>
</evidence>
<dbReference type="Proteomes" id="UP000002620">
    <property type="component" value="Chromosome"/>
</dbReference>
<dbReference type="EMBL" id="CP001785">
    <property type="protein sequence ID" value="ACX51479.1"/>
    <property type="molecule type" value="Genomic_DNA"/>
</dbReference>
<feature type="active site" description="Proton acceptor" evidence="12">
    <location>
        <position position="8"/>
    </location>
</feature>
<dbReference type="GO" id="GO:0003949">
    <property type="term" value="F:1-(5-phosphoribosyl)-5-[(5-phosphoribosylamino)methylideneamino]imidazole-4-carboxamide isomerase activity"/>
    <property type="evidence" value="ECO:0007669"/>
    <property type="project" value="UniProtKB-UniRule"/>
</dbReference>
<evidence type="ECO:0000256" key="1">
    <source>
        <dbReference type="ARBA" id="ARBA00000901"/>
    </source>
</evidence>
<evidence type="ECO:0000256" key="3">
    <source>
        <dbReference type="ARBA" id="ARBA00005133"/>
    </source>
</evidence>
<evidence type="ECO:0000313" key="15">
    <source>
        <dbReference type="EMBL" id="ACX51479.1"/>
    </source>
</evidence>
<keyword evidence="10 12" id="KW-0413">Isomerase</keyword>
<dbReference type="EC" id="5.3.1.16" evidence="5 12"/>
<dbReference type="HOGENOM" id="CLU_048577_1_1_9"/>
<accession>C9RB52</accession>